<dbReference type="AlphaFoldDB" id="U6M2W1"/>
<sequence>MLRLEAPIQVTPPGPLPSYVHRKSDSLVNSAISGYRDALSEDSWAVDNALTEHVLSYSDDAGPSSAFPLQTGNGPRKKPGAEQSHPGLMPTSHVFSGLSGNPSDLGENESTYTTPLSFFESVLSESTHTPQSSSLDMWVLGDEAKALGEALSLVASHGTPSALPGSSEKAKAQAKGLGSLSGISAGGRLQANASLQPFTQEHPIAPRHGMGGRVLESTVLRSLLSSTLSTSAIPPSSDTEDEATMNEEKSSEQSVSGRAQSALEDLLASVGWLDEMLRGVPDHLLEAHPFYRHPGEHPSPSRTYNDKNAEPYRTGYPNIVPLLAECRLLLKKPWLALEDMEVLLDYTERLSGYASGVMPAHSRFLTTSFGVETMGRVFLVLDMLHCAAEVLGQSSEKDQWWPGIVLHIENARYRRRSRVPPRPCWSYPLLVAMDAALDFYRIGERPPLRLVIAIKLALFLSPMKTRFNKPKWDPWREDAKEWLQSIKASKQGGDQSTKQPTG</sequence>
<evidence type="ECO:0000313" key="2">
    <source>
        <dbReference type="EMBL" id="CDJ58366.1"/>
    </source>
</evidence>
<dbReference type="RefSeq" id="XP_013335012.1">
    <property type="nucleotide sequence ID" value="XM_013479558.1"/>
</dbReference>
<name>U6M2W1_EIMMA</name>
<dbReference type="EMBL" id="HG719623">
    <property type="protein sequence ID" value="CDJ58366.1"/>
    <property type="molecule type" value="Genomic_DNA"/>
</dbReference>
<reference evidence="2" key="1">
    <citation type="submission" date="2013-10" db="EMBL/GenBank/DDBJ databases">
        <title>Genomic analysis of the causative agents of coccidiosis in chickens.</title>
        <authorList>
            <person name="Reid A.J."/>
            <person name="Blake D."/>
            <person name="Billington K."/>
            <person name="Browne H."/>
            <person name="Dunn M."/>
            <person name="Hung S."/>
            <person name="Kawahara F."/>
            <person name="Miranda-Saavedra D."/>
            <person name="Mourier T."/>
            <person name="Nagra H."/>
            <person name="Otto T.D."/>
            <person name="Rawlings N."/>
            <person name="Sanchez A."/>
            <person name="Sanders M."/>
            <person name="Subramaniam C."/>
            <person name="Tay Y."/>
            <person name="Dear P."/>
            <person name="Doerig C."/>
            <person name="Gruber A."/>
            <person name="Parkinson J."/>
            <person name="Shirley M."/>
            <person name="Wan K.L."/>
            <person name="Berriman M."/>
            <person name="Tomley F."/>
            <person name="Pain A."/>
        </authorList>
    </citation>
    <scope>NUCLEOTIDE SEQUENCE [LARGE SCALE GENOMIC DNA]</scope>
    <source>
        <strain evidence="2">Weybridge</strain>
    </source>
</reference>
<dbReference type="OrthoDB" id="348121at2759"/>
<evidence type="ECO:0000256" key="1">
    <source>
        <dbReference type="SAM" id="MobiDB-lite"/>
    </source>
</evidence>
<feature type="region of interest" description="Disordered" evidence="1">
    <location>
        <begin position="226"/>
        <end position="258"/>
    </location>
</feature>
<dbReference type="Proteomes" id="UP000030763">
    <property type="component" value="Unassembled WGS sequence"/>
</dbReference>
<feature type="region of interest" description="Disordered" evidence="1">
    <location>
        <begin position="61"/>
        <end position="111"/>
    </location>
</feature>
<organism evidence="2 3">
    <name type="scientific">Eimeria maxima</name>
    <name type="common">Coccidian parasite</name>
    <dbReference type="NCBI Taxonomy" id="5804"/>
    <lineage>
        <taxon>Eukaryota</taxon>
        <taxon>Sar</taxon>
        <taxon>Alveolata</taxon>
        <taxon>Apicomplexa</taxon>
        <taxon>Conoidasida</taxon>
        <taxon>Coccidia</taxon>
        <taxon>Eucoccidiorida</taxon>
        <taxon>Eimeriorina</taxon>
        <taxon>Eimeriidae</taxon>
        <taxon>Eimeria</taxon>
    </lineage>
</organism>
<accession>U6M2W1</accession>
<protein>
    <submittedName>
        <fullName evidence="2">Uncharacterized protein</fullName>
    </submittedName>
</protein>
<dbReference type="GeneID" id="25335522"/>
<dbReference type="VEuPathDB" id="ToxoDB:EMWEY_00015360"/>
<keyword evidence="3" id="KW-1185">Reference proteome</keyword>
<proteinExistence type="predicted"/>
<reference evidence="2" key="2">
    <citation type="submission" date="2013-10" db="EMBL/GenBank/DDBJ databases">
        <authorList>
            <person name="Aslett M."/>
        </authorList>
    </citation>
    <scope>NUCLEOTIDE SEQUENCE [LARGE SCALE GENOMIC DNA]</scope>
    <source>
        <strain evidence="2">Weybridge</strain>
    </source>
</reference>
<feature type="compositionally biased region" description="Polar residues" evidence="1">
    <location>
        <begin position="98"/>
        <end position="111"/>
    </location>
</feature>
<evidence type="ECO:0000313" key="3">
    <source>
        <dbReference type="Proteomes" id="UP000030763"/>
    </source>
</evidence>
<gene>
    <name evidence="2" type="ORF">EMWEY_00015360</name>
</gene>